<organism evidence="2 3">
    <name type="scientific">Candidatus Uhrbacteria bacterium CG10_big_fil_rev_8_21_14_0_10_48_16</name>
    <dbReference type="NCBI Taxonomy" id="1975038"/>
    <lineage>
        <taxon>Bacteria</taxon>
        <taxon>Candidatus Uhriibacteriota</taxon>
    </lineage>
</organism>
<feature type="domain" description="S-adenosyl-l-methionine hydroxide adenosyltransferase C-terminal" evidence="1">
    <location>
        <begin position="174"/>
        <end position="262"/>
    </location>
</feature>
<dbReference type="InterPro" id="IPR046470">
    <property type="entry name" value="SAM_HAT_C"/>
</dbReference>
<evidence type="ECO:0000259" key="1">
    <source>
        <dbReference type="Pfam" id="PF20257"/>
    </source>
</evidence>
<proteinExistence type="predicted"/>
<reference evidence="3" key="1">
    <citation type="submission" date="2017-09" db="EMBL/GenBank/DDBJ databases">
        <title>Depth-based differentiation of microbial function through sediment-hosted aquifers and enrichment of novel symbionts in the deep terrestrial subsurface.</title>
        <authorList>
            <person name="Probst A.J."/>
            <person name="Ladd B."/>
            <person name="Jarett J.K."/>
            <person name="Geller-Mcgrath D.E."/>
            <person name="Sieber C.M.K."/>
            <person name="Emerson J.B."/>
            <person name="Anantharaman K."/>
            <person name="Thomas B.C."/>
            <person name="Malmstrom R."/>
            <person name="Stieglmeier M."/>
            <person name="Klingl A."/>
            <person name="Woyke T."/>
            <person name="Ryan C.M."/>
            <person name="Banfield J.F."/>
        </authorList>
    </citation>
    <scope>NUCLEOTIDE SEQUENCE [LARGE SCALE GENOMIC DNA]</scope>
</reference>
<protein>
    <recommendedName>
        <fullName evidence="1">S-adenosyl-l-methionine hydroxide adenosyltransferase C-terminal domain-containing protein</fullName>
    </recommendedName>
</protein>
<gene>
    <name evidence="2" type="ORF">COV05_03665</name>
</gene>
<evidence type="ECO:0000313" key="2">
    <source>
        <dbReference type="EMBL" id="PJE76653.1"/>
    </source>
</evidence>
<sequence>MFVSIITDCRDDNARTRQETRYAHLFPGMHVSFIGASTDSEAAGNVLDILDNADEAPGIIAVNCAPRHGRAKKWKNGSPFGYAWFENKLIVGTIDGLCFSFLKRFDLISEIHVTDITTALPVGGYSPAQIEMASQTQFRSLNYLPRLAKIVWDNHDVPAEELPIQEVADLPSLIWWIDCFGNAKTSLTAEDIDFAPGEVKHVQFDDGTSMDIPCVERLADVPDKEPALIIGSSGFRDHRFIEIVIQGASATERFHLHKNDSITITS</sequence>
<dbReference type="InterPro" id="IPR023227">
    <property type="entry name" value="SAM_OH_AdoTrfase_C_sf"/>
</dbReference>
<dbReference type="Pfam" id="PF20257">
    <property type="entry name" value="SAM_HAT_C"/>
    <property type="match status" value="1"/>
</dbReference>
<name>A0A2M8LGT0_9BACT</name>
<dbReference type="EMBL" id="PFEU01000017">
    <property type="protein sequence ID" value="PJE76653.1"/>
    <property type="molecule type" value="Genomic_DNA"/>
</dbReference>
<dbReference type="Proteomes" id="UP000231436">
    <property type="component" value="Unassembled WGS sequence"/>
</dbReference>
<dbReference type="AlphaFoldDB" id="A0A2M8LGT0"/>
<evidence type="ECO:0000313" key="3">
    <source>
        <dbReference type="Proteomes" id="UP000231436"/>
    </source>
</evidence>
<accession>A0A2M8LGT0</accession>
<dbReference type="Gene3D" id="2.40.30.90">
    <property type="entry name" value="Bacterial fluorinating enzyme like"/>
    <property type="match status" value="1"/>
</dbReference>
<dbReference type="SUPFAM" id="SSF101852">
    <property type="entry name" value="Bacterial fluorinating enzyme, C-terminal domain"/>
    <property type="match status" value="1"/>
</dbReference>
<comment type="caution">
    <text evidence="2">The sequence shown here is derived from an EMBL/GenBank/DDBJ whole genome shotgun (WGS) entry which is preliminary data.</text>
</comment>